<evidence type="ECO:0000313" key="2">
    <source>
        <dbReference type="Proteomes" id="UP000510821"/>
    </source>
</evidence>
<dbReference type="KEGG" id="flt:Sv326_0516"/>
<dbReference type="Proteomes" id="UP000510821">
    <property type="component" value="Chromosome"/>
</dbReference>
<evidence type="ECO:0000313" key="1">
    <source>
        <dbReference type="EMBL" id="QLJ52691.1"/>
    </source>
</evidence>
<proteinExistence type="predicted"/>
<name>A0A7D5XCM2_FERL1</name>
<dbReference type="EMBL" id="CP058998">
    <property type="protein sequence ID" value="QLJ52691.1"/>
    <property type="molecule type" value="Genomic_DNA"/>
</dbReference>
<gene>
    <name evidence="1" type="ORF">Sv326_0516</name>
</gene>
<organism evidence="1 2">
    <name type="scientific">Fermentimicrarchaeum limneticum</name>
    <dbReference type="NCBI Taxonomy" id="2795018"/>
    <lineage>
        <taxon>Archaea</taxon>
        <taxon>Candidatus Micrarchaeota</taxon>
        <taxon>Candidatus Fermentimicrarchaeales</taxon>
        <taxon>Candidatus Fermentimicrarchaeaceae</taxon>
        <taxon>Candidatus Fermentimicrarchaeum</taxon>
    </lineage>
</organism>
<dbReference type="AlphaFoldDB" id="A0A7D5XCM2"/>
<reference evidence="2" key="1">
    <citation type="submission" date="2020-07" db="EMBL/GenBank/DDBJ databases">
        <title>Metabolic diversity and evolutionary history of the archaeal phylum ###Micrarchaeota### uncovered from a freshwater lake metagenome.</title>
        <authorList>
            <person name="Kadnikov V.V."/>
            <person name="Savvichev A.S."/>
            <person name="Mardanov A.V."/>
            <person name="Beletsky A.V."/>
            <person name="Chupakov A.V."/>
            <person name="Kokryatskaya N.M."/>
            <person name="Pimenov N.V."/>
            <person name="Ravin N.V."/>
        </authorList>
    </citation>
    <scope>NUCLEOTIDE SEQUENCE [LARGE SCALE GENOMIC DNA]</scope>
</reference>
<sequence>MKIDIAKLTLDEVEALAERLKANNASTVISRMGDRLVLDVS</sequence>
<accession>A0A7D5XCM2</accession>
<protein>
    <submittedName>
        <fullName evidence="1">Uncharacterized protein</fullName>
    </submittedName>
</protein>